<organism evidence="2 3">
    <name type="scientific">Hondaea fermentalgiana</name>
    <dbReference type="NCBI Taxonomy" id="2315210"/>
    <lineage>
        <taxon>Eukaryota</taxon>
        <taxon>Sar</taxon>
        <taxon>Stramenopiles</taxon>
        <taxon>Bigyra</taxon>
        <taxon>Labyrinthulomycetes</taxon>
        <taxon>Thraustochytrida</taxon>
        <taxon>Thraustochytriidae</taxon>
        <taxon>Hondaea</taxon>
    </lineage>
</organism>
<dbReference type="EMBL" id="BEYU01000015">
    <property type="protein sequence ID" value="GBG25805.1"/>
    <property type="molecule type" value="Genomic_DNA"/>
</dbReference>
<dbReference type="Proteomes" id="UP000241890">
    <property type="component" value="Unassembled WGS sequence"/>
</dbReference>
<comment type="caution">
    <text evidence="2">The sequence shown here is derived from an EMBL/GenBank/DDBJ whole genome shotgun (WGS) entry which is preliminary data.</text>
</comment>
<dbReference type="InParanoid" id="A0A2R5G5I9"/>
<feature type="region of interest" description="Disordered" evidence="1">
    <location>
        <begin position="132"/>
        <end position="156"/>
    </location>
</feature>
<keyword evidence="3" id="KW-1185">Reference proteome</keyword>
<dbReference type="AlphaFoldDB" id="A0A2R5G5I9"/>
<accession>A0A2R5G5I9</accession>
<feature type="compositionally biased region" description="Low complexity" evidence="1">
    <location>
        <begin position="176"/>
        <end position="194"/>
    </location>
</feature>
<evidence type="ECO:0000313" key="3">
    <source>
        <dbReference type="Proteomes" id="UP000241890"/>
    </source>
</evidence>
<feature type="region of interest" description="Disordered" evidence="1">
    <location>
        <begin position="174"/>
        <end position="195"/>
    </location>
</feature>
<evidence type="ECO:0000256" key="1">
    <source>
        <dbReference type="SAM" id="MobiDB-lite"/>
    </source>
</evidence>
<feature type="region of interest" description="Disordered" evidence="1">
    <location>
        <begin position="31"/>
        <end position="73"/>
    </location>
</feature>
<protein>
    <submittedName>
        <fullName evidence="2">Uncharacterized protein</fullName>
    </submittedName>
</protein>
<reference evidence="2 3" key="1">
    <citation type="submission" date="2017-12" db="EMBL/GenBank/DDBJ databases">
        <title>Sequencing, de novo assembly and annotation of complete genome of a new Thraustochytrid species, strain FCC1311.</title>
        <authorList>
            <person name="Sedici K."/>
            <person name="Godart F."/>
            <person name="Aiese Cigliano R."/>
            <person name="Sanseverino W."/>
            <person name="Barakat M."/>
            <person name="Ortet P."/>
            <person name="Marechal E."/>
            <person name="Cagnac O."/>
            <person name="Amato A."/>
        </authorList>
    </citation>
    <scope>NUCLEOTIDE SEQUENCE [LARGE SCALE GENOMIC DNA]</scope>
</reference>
<name>A0A2R5G5I9_9STRA</name>
<evidence type="ECO:0000313" key="2">
    <source>
        <dbReference type="EMBL" id="GBG25805.1"/>
    </source>
</evidence>
<sequence length="448" mass="48878">MSGGDAPQWTKSARVISPEQLRRLQHLHLAQKHLQRAQSPLRKVRKAPEPAQEHNSVLLGRDKGAAGPKAPVKAHREVRLRTVSRQLCASRDYDKVLRLFTAALPQTANANAAASSSAADLGRVDAPRELKRTPSSDVNVINRQQHQQQQQQYTPMRKEALTPRPLLYPNNQHHVLQQQQQLQKQKQKLAKQPQGYQQEVAHALPEVGSIAAAGGPGSTPGSAKAFRETRWRAERRKLRASLKLAELHLQELSAARQCTVCQASLAQEQAHKAALSCMRAKRDFLTVKLRKLDRTIHAHGADAAVRPAPVHYTLLTPREKIQLQHPASGSNSAASFSPSSSSSSASSTCGSASGISAAAGGAPTSFNTTVFATRADAGGAPRKTEEKPNGPNVRLGYVNYFRSLRSEGMTNKSCPVCTSRLDDMGAFLSTLDRLSFLANQRFFDESSD</sequence>
<proteinExistence type="predicted"/>
<gene>
    <name evidence="2" type="ORF">FCC1311_020242</name>
</gene>